<dbReference type="AlphaFoldDB" id="A0AB35U6E3"/>
<dbReference type="RefSeq" id="WP_370596564.1">
    <property type="nucleotide sequence ID" value="NZ_JALBUR010000037.1"/>
</dbReference>
<name>A0AB35U6E3_9FIRM</name>
<organism evidence="1 2">
    <name type="scientific">Grylomicrobium aquisgranensis</name>
    <dbReference type="NCBI Taxonomy" id="2926318"/>
    <lineage>
        <taxon>Bacteria</taxon>
        <taxon>Bacillati</taxon>
        <taxon>Bacillota</taxon>
        <taxon>Erysipelotrichia</taxon>
        <taxon>Erysipelotrichales</taxon>
        <taxon>Erysipelotrichaceae</taxon>
        <taxon>Grylomicrobium</taxon>
    </lineage>
</organism>
<comment type="caution">
    <text evidence="1">The sequence shown here is derived from an EMBL/GenBank/DDBJ whole genome shotgun (WGS) entry which is preliminary data.</text>
</comment>
<dbReference type="EMBL" id="JALBUR010000037">
    <property type="protein sequence ID" value="MDX8420424.1"/>
    <property type="molecule type" value="Genomic_DNA"/>
</dbReference>
<protein>
    <submittedName>
        <fullName evidence="1">Uncharacterized protein</fullName>
    </submittedName>
</protein>
<evidence type="ECO:0000313" key="1">
    <source>
        <dbReference type="EMBL" id="MDX8420424.1"/>
    </source>
</evidence>
<evidence type="ECO:0000313" key="2">
    <source>
        <dbReference type="Proteomes" id="UP001286174"/>
    </source>
</evidence>
<accession>A0AB35U6E3</accession>
<sequence>MKKIANIILATIIGLTMVMKPVSVNASSESGDLSLEDKYYQILASRFAKAPLFSNNIGESKLYSSDFSVFNSIVTKPSAELIAENRNTGEAIIHDTNNDLLIYADIIDDSQMTMIVEGNKYTIIADENDIYCISQYGESLKVMEYTPDIPSTESLNKSEAIVASSGSWILMAQHIKGTNTLLLQAISEIATIGGTISWLCSNSLFGAIFNILGVFSYVGQKMTVTLYTDYDRYYKSDCTTYFKDYVRFYQYNNYTGYVGAGNSYFHSVRPDYAGQNCMAYA</sequence>
<proteinExistence type="predicted"/>
<dbReference type="Proteomes" id="UP001286174">
    <property type="component" value="Unassembled WGS sequence"/>
</dbReference>
<reference evidence="1 2" key="1">
    <citation type="submission" date="2022-03" db="EMBL/GenBank/DDBJ databases">
        <title>Novel taxa within the pig intestine.</title>
        <authorList>
            <person name="Wylensek D."/>
            <person name="Bishof K."/>
            <person name="Afrizal A."/>
            <person name="Clavel T."/>
        </authorList>
    </citation>
    <scope>NUCLEOTIDE SEQUENCE [LARGE SCALE GENOMIC DNA]</scope>
    <source>
        <strain evidence="1 2">CLA-KB-P133</strain>
    </source>
</reference>
<keyword evidence="2" id="KW-1185">Reference proteome</keyword>
<gene>
    <name evidence="1" type="ORF">MOZ60_10040</name>
</gene>